<accession>A0A385DUM0</accession>
<gene>
    <name evidence="2" type="primary">27</name>
    <name evidence="2" type="ORF">SEA_TILLYBOBJOE_27</name>
</gene>
<organism evidence="2 3">
    <name type="scientific">Gordonia phage TillyBobJoe</name>
    <dbReference type="NCBI Taxonomy" id="2301560"/>
    <lineage>
        <taxon>Viruses</taxon>
        <taxon>Duplodnaviria</taxon>
        <taxon>Heunggongvirae</taxon>
        <taxon>Uroviricota</taxon>
        <taxon>Caudoviricetes</taxon>
        <taxon>Stackebrandtviridae</taxon>
        <taxon>Frickvirinae</taxon>
        <taxon>Wizardvirus</taxon>
        <taxon>Wizardvirus tillybobjoe</taxon>
    </lineage>
</organism>
<proteinExistence type="predicted"/>
<reference evidence="2 3" key="1">
    <citation type="submission" date="2018-07" db="EMBL/GenBank/DDBJ databases">
        <authorList>
            <person name="Washington J.M."/>
            <person name="Stoner K.N."/>
            <person name="Veracka M."/>
            <person name="Ewers R.M."/>
            <person name="Paschalis M.I."/>
            <person name="Maciver D.B."/>
            <person name="Nichols C.D."/>
            <person name="Santiago X."/>
            <person name="Osorio S.M."/>
            <person name="Scaff D.S."/>
            <person name="Mercado F.J."/>
            <person name="Tamondong K.G."/>
            <person name="Nicholson R.L."/>
            <person name="Antonucci M.K."/>
            <person name="Anger G.K."/>
            <person name="Petit-Frere T."/>
            <person name="Garlena R.A."/>
            <person name="Russell D.A."/>
            <person name="Pope W.H."/>
            <person name="Jacobs-Sera D."/>
            <person name="Hatfull G.F."/>
        </authorList>
    </citation>
    <scope>NUCLEOTIDE SEQUENCE [LARGE SCALE GENOMIC DNA]</scope>
</reference>
<feature type="region of interest" description="Disordered" evidence="1">
    <location>
        <begin position="152"/>
        <end position="202"/>
    </location>
</feature>
<dbReference type="Proteomes" id="UP000263402">
    <property type="component" value="Segment"/>
</dbReference>
<evidence type="ECO:0000313" key="2">
    <source>
        <dbReference type="EMBL" id="AXQ62259.1"/>
    </source>
</evidence>
<evidence type="ECO:0000313" key="3">
    <source>
        <dbReference type="Proteomes" id="UP000263402"/>
    </source>
</evidence>
<keyword evidence="3" id="KW-1185">Reference proteome</keyword>
<dbReference type="GeneID" id="65115860"/>
<sequence>MSTTDDTTSDIIVDDDFDIEDPETRSTLGLAPLDEDIPESLQFSTKDGGRKFERRSIVIDGQQFVMTQPSDYTLYLYVPKLTSPDGSERFDAMMRFLDVVLDRSASQYLLARMTDPANDFNVEIPPTIVATALDLWGNKSVAEMYRKFNAENDTSAPAVPPTPIGANRAQRRQATKKTAAKKTAAKKAPAKKAAPRKSTARK</sequence>
<evidence type="ECO:0000256" key="1">
    <source>
        <dbReference type="SAM" id="MobiDB-lite"/>
    </source>
</evidence>
<feature type="compositionally biased region" description="Basic residues" evidence="1">
    <location>
        <begin position="169"/>
        <end position="202"/>
    </location>
</feature>
<dbReference type="KEGG" id="vg:65115860"/>
<dbReference type="EMBL" id="MH669015">
    <property type="protein sequence ID" value="AXQ62259.1"/>
    <property type="molecule type" value="Genomic_DNA"/>
</dbReference>
<dbReference type="RefSeq" id="YP_010098190.1">
    <property type="nucleotide sequence ID" value="NC_055765.1"/>
</dbReference>
<name>A0A385DUM0_9CAUD</name>
<protein>
    <submittedName>
        <fullName evidence="2">Tail assembly chaperone</fullName>
    </submittedName>
</protein>